<organism evidence="3">
    <name type="scientific">Dichomitus squalens</name>
    <dbReference type="NCBI Taxonomy" id="114155"/>
    <lineage>
        <taxon>Eukaryota</taxon>
        <taxon>Fungi</taxon>
        <taxon>Dikarya</taxon>
        <taxon>Basidiomycota</taxon>
        <taxon>Agaricomycotina</taxon>
        <taxon>Agaricomycetes</taxon>
        <taxon>Polyporales</taxon>
        <taxon>Polyporaceae</taxon>
        <taxon>Dichomitus</taxon>
    </lineage>
</organism>
<name>A0A4Q9MBE0_9APHY</name>
<dbReference type="InterPro" id="IPR045340">
    <property type="entry name" value="DUF6533"/>
</dbReference>
<keyword evidence="1" id="KW-1133">Transmembrane helix</keyword>
<feature type="transmembrane region" description="Helical" evidence="1">
    <location>
        <begin position="49"/>
        <end position="70"/>
    </location>
</feature>
<feature type="transmembrane region" description="Helical" evidence="1">
    <location>
        <begin position="82"/>
        <end position="103"/>
    </location>
</feature>
<dbReference type="OrthoDB" id="2756746at2759"/>
<dbReference type="Proteomes" id="UP000292957">
    <property type="component" value="Unassembled WGS sequence"/>
</dbReference>
<feature type="transmembrane region" description="Helical" evidence="1">
    <location>
        <begin position="210"/>
        <end position="233"/>
    </location>
</feature>
<accession>A0A4Q9MBE0</accession>
<dbReference type="Pfam" id="PF20151">
    <property type="entry name" value="DUF6533"/>
    <property type="match status" value="1"/>
</dbReference>
<feature type="transmembrane region" description="Helical" evidence="1">
    <location>
        <begin position="12"/>
        <end position="28"/>
    </location>
</feature>
<evidence type="ECO:0000313" key="3">
    <source>
        <dbReference type="EMBL" id="TBU23787.1"/>
    </source>
</evidence>
<dbReference type="AlphaFoldDB" id="A0A4Q9MBE0"/>
<feature type="transmembrane region" description="Helical" evidence="1">
    <location>
        <begin position="115"/>
        <end position="134"/>
    </location>
</feature>
<keyword evidence="1" id="KW-0812">Transmembrane</keyword>
<proteinExistence type="predicted"/>
<evidence type="ECO:0000256" key="1">
    <source>
        <dbReference type="SAM" id="Phobius"/>
    </source>
</evidence>
<evidence type="ECO:0000259" key="2">
    <source>
        <dbReference type="Pfam" id="PF20151"/>
    </source>
</evidence>
<feature type="domain" description="DUF6533" evidence="2">
    <location>
        <begin position="20"/>
        <end position="59"/>
    </location>
</feature>
<gene>
    <name evidence="3" type="ORF">BD311DRAFT_703315</name>
</gene>
<protein>
    <recommendedName>
        <fullName evidence="2">DUF6533 domain-containing protein</fullName>
    </recommendedName>
</protein>
<sequence>MSSDLENVLENGFVEQICLSAGIALLLYDTFLTLDREISFMWARGRVRMIMLLFVIRHVQLASYLFNILWTSYNSVSSQVCTWLTPLSSIASIIPYIGWAAFLGWRAYALSTSNLFVGILVFCCSASFAIPALFTTVAQSSIYVAAIPGCNSGWRIPVQEGTKVLARLLDVSRPLAVLADLIVLTLTWLKTQETWLSLRNSKHSRSLPVVLLENGFVCFFVSTSLHIASWAILLRAEVLVGQYLSTIRDAVISVLLSRFILDLSSLGDPSGEPSQEPQNILTTEWIHSDSDVSSLYTIDEEYNGRGFDKDIEDV</sequence>
<dbReference type="EMBL" id="ML143495">
    <property type="protein sequence ID" value="TBU23787.1"/>
    <property type="molecule type" value="Genomic_DNA"/>
</dbReference>
<reference evidence="3" key="1">
    <citation type="submission" date="2019-01" db="EMBL/GenBank/DDBJ databases">
        <title>Draft genome sequences of three monokaryotic isolates of the white-rot basidiomycete fungus Dichomitus squalens.</title>
        <authorList>
            <consortium name="DOE Joint Genome Institute"/>
            <person name="Lopez S.C."/>
            <person name="Andreopoulos B."/>
            <person name="Pangilinan J."/>
            <person name="Lipzen A."/>
            <person name="Riley R."/>
            <person name="Ahrendt S."/>
            <person name="Ng V."/>
            <person name="Barry K."/>
            <person name="Daum C."/>
            <person name="Grigoriev I.V."/>
            <person name="Hilden K.S."/>
            <person name="Makela M.R."/>
            <person name="de Vries R.P."/>
        </authorList>
    </citation>
    <scope>NUCLEOTIDE SEQUENCE [LARGE SCALE GENOMIC DNA]</scope>
    <source>
        <strain evidence="3">OM18370.1</strain>
    </source>
</reference>
<keyword evidence="1" id="KW-0472">Membrane</keyword>